<organism evidence="6 7">
    <name type="scientific">Spiribacter vilamensis</name>
    <dbReference type="NCBI Taxonomy" id="531306"/>
    <lineage>
        <taxon>Bacteria</taxon>
        <taxon>Pseudomonadati</taxon>
        <taxon>Pseudomonadota</taxon>
        <taxon>Gammaproteobacteria</taxon>
        <taxon>Chromatiales</taxon>
        <taxon>Ectothiorhodospiraceae</taxon>
        <taxon>Spiribacter</taxon>
    </lineage>
</organism>
<feature type="domain" description="Phospholipid/glycerol acyltransferase" evidence="5">
    <location>
        <begin position="83"/>
        <end position="197"/>
    </location>
</feature>
<evidence type="ECO:0000256" key="3">
    <source>
        <dbReference type="ARBA" id="ARBA00023315"/>
    </source>
</evidence>
<dbReference type="Proteomes" id="UP000292298">
    <property type="component" value="Unassembled WGS sequence"/>
</dbReference>
<proteinExistence type="predicted"/>
<evidence type="ECO:0000256" key="2">
    <source>
        <dbReference type="ARBA" id="ARBA00022679"/>
    </source>
</evidence>
<dbReference type="RefSeq" id="WP_130503746.1">
    <property type="nucleotide sequence ID" value="NZ_SHLI01000001.1"/>
</dbReference>
<dbReference type="InterPro" id="IPR002123">
    <property type="entry name" value="Plipid/glycerol_acylTrfase"/>
</dbReference>
<dbReference type="SUPFAM" id="SSF69593">
    <property type="entry name" value="Glycerol-3-phosphate (1)-acyltransferase"/>
    <property type="match status" value="1"/>
</dbReference>
<protein>
    <submittedName>
        <fullName evidence="6">1-acyl-sn-glycerol-3-phosphate acyltransferase</fullName>
    </submittedName>
</protein>
<gene>
    <name evidence="6" type="ORF">EV698_1810</name>
</gene>
<dbReference type="SMART" id="SM00563">
    <property type="entry name" value="PlsC"/>
    <property type="match status" value="1"/>
</dbReference>
<evidence type="ECO:0000256" key="4">
    <source>
        <dbReference type="SAM" id="Phobius"/>
    </source>
</evidence>
<keyword evidence="3 6" id="KW-0012">Acyltransferase</keyword>
<name>A0A4Q8D2A8_9GAMM</name>
<reference evidence="6 7" key="1">
    <citation type="submission" date="2019-02" db="EMBL/GenBank/DDBJ databases">
        <title>Genomic Encyclopedia of Type Strains, Phase IV (KMG-IV): sequencing the most valuable type-strain genomes for metagenomic binning, comparative biology and taxonomic classification.</title>
        <authorList>
            <person name="Goeker M."/>
        </authorList>
    </citation>
    <scope>NUCLEOTIDE SEQUENCE [LARGE SCALE GENOMIC DNA]</scope>
    <source>
        <strain evidence="6 7">DSM 21056</strain>
    </source>
</reference>
<keyword evidence="4" id="KW-0812">Transmembrane</keyword>
<dbReference type="AlphaFoldDB" id="A0A4Q8D2A8"/>
<dbReference type="CDD" id="cd07989">
    <property type="entry name" value="LPLAT_AGPAT-like"/>
    <property type="match status" value="1"/>
</dbReference>
<evidence type="ECO:0000313" key="7">
    <source>
        <dbReference type="Proteomes" id="UP000292298"/>
    </source>
</evidence>
<evidence type="ECO:0000259" key="5">
    <source>
        <dbReference type="SMART" id="SM00563"/>
    </source>
</evidence>
<comment type="pathway">
    <text evidence="1">Lipid metabolism.</text>
</comment>
<keyword evidence="4" id="KW-1133">Transmembrane helix</keyword>
<keyword evidence="2 6" id="KW-0808">Transferase</keyword>
<dbReference type="GO" id="GO:0003841">
    <property type="term" value="F:1-acylglycerol-3-phosphate O-acyltransferase activity"/>
    <property type="evidence" value="ECO:0007669"/>
    <property type="project" value="TreeGrafter"/>
</dbReference>
<evidence type="ECO:0000313" key="6">
    <source>
        <dbReference type="EMBL" id="RZU99518.1"/>
    </source>
</evidence>
<comment type="caution">
    <text evidence="6">The sequence shown here is derived from an EMBL/GenBank/DDBJ whole genome shotgun (WGS) entry which is preliminary data.</text>
</comment>
<feature type="transmembrane region" description="Helical" evidence="4">
    <location>
        <begin position="20"/>
        <end position="40"/>
    </location>
</feature>
<dbReference type="EMBL" id="SHLI01000001">
    <property type="protein sequence ID" value="RZU99518.1"/>
    <property type="molecule type" value="Genomic_DNA"/>
</dbReference>
<dbReference type="OrthoDB" id="9812274at2"/>
<sequence length="253" mass="28600">MSRVEPDRGAPRGSLVRGILFRAGLVVTVVIWATLSIPSFPLPLRWRYWWITRWCHIVSFMLRTIGGIRLQVRGLENLPNEPGVMLAKHQSAWETLNLLPFFYPQSWVLKRELLKIPVFGWGLARLDPIAIDRSAGREALRQVIRQGKKRLAQGHWVVIFPEGTRVDPGQRGRYQQGGALLACQAGVDVTPVAHNAGEHWPRRGARLIPGTITLEIGPAIPTTDRTPAAVNRDVEAWIESTMERLTDPRYRDC</sequence>
<dbReference type="Pfam" id="PF01553">
    <property type="entry name" value="Acyltransferase"/>
    <property type="match status" value="1"/>
</dbReference>
<evidence type="ECO:0000256" key="1">
    <source>
        <dbReference type="ARBA" id="ARBA00005189"/>
    </source>
</evidence>
<accession>A0A4Q8D2A8</accession>
<dbReference type="PANTHER" id="PTHR10434">
    <property type="entry name" value="1-ACYL-SN-GLYCEROL-3-PHOSPHATE ACYLTRANSFERASE"/>
    <property type="match status" value="1"/>
</dbReference>
<dbReference type="GO" id="GO:0006654">
    <property type="term" value="P:phosphatidic acid biosynthetic process"/>
    <property type="evidence" value="ECO:0007669"/>
    <property type="project" value="TreeGrafter"/>
</dbReference>
<dbReference type="PANTHER" id="PTHR10434:SF40">
    <property type="entry name" value="1-ACYL-SN-GLYCEROL-3-PHOSPHATE ACYLTRANSFERASE"/>
    <property type="match status" value="1"/>
</dbReference>
<keyword evidence="7" id="KW-1185">Reference proteome</keyword>
<keyword evidence="4" id="KW-0472">Membrane</keyword>